<accession>A0A0F7L5N8</accession>
<proteinExistence type="predicted"/>
<sequence length="74" mass="8053">MPGVMSPPVLTQLLPTLLIVGVTTSGVLLRLNTSTVCVAEFVLTNWSPTLNLLRTELWLVLVAMWQPVGLKLVP</sequence>
<organism evidence="1">
    <name type="scientific">uncultured marine virus</name>
    <dbReference type="NCBI Taxonomy" id="186617"/>
    <lineage>
        <taxon>Viruses</taxon>
        <taxon>environmental samples</taxon>
    </lineage>
</organism>
<reference evidence="1" key="1">
    <citation type="journal article" date="2015" name="Front. Microbiol.">
        <title>Combining genomic sequencing methods to explore viral diversity and reveal potential virus-host interactions.</title>
        <authorList>
            <person name="Chow C.E."/>
            <person name="Winget D.M."/>
            <person name="White R.A.III."/>
            <person name="Hallam S.J."/>
            <person name="Suttle C.A."/>
        </authorList>
    </citation>
    <scope>NUCLEOTIDE SEQUENCE</scope>
    <source>
        <strain evidence="1">Anoxic2_3</strain>
    </source>
</reference>
<evidence type="ECO:0000313" key="1">
    <source>
        <dbReference type="EMBL" id="AKH46853.1"/>
    </source>
</evidence>
<reference evidence="1" key="2">
    <citation type="submission" date="2015-03" db="EMBL/GenBank/DDBJ databases">
        <authorList>
            <person name="Chow C.-E.T."/>
            <person name="Winget D.M."/>
            <person name="White R.A.III."/>
            <person name="Hallam S.J."/>
            <person name="Suttle C.A."/>
        </authorList>
    </citation>
    <scope>NUCLEOTIDE SEQUENCE</scope>
    <source>
        <strain evidence="1">Anoxic2_3</strain>
    </source>
</reference>
<protein>
    <submittedName>
        <fullName evidence="1">Uncharacterized protein</fullName>
    </submittedName>
</protein>
<dbReference type="EMBL" id="KR029587">
    <property type="protein sequence ID" value="AKH46853.1"/>
    <property type="molecule type" value="Genomic_DNA"/>
</dbReference>
<name>A0A0F7L5N8_9VIRU</name>